<dbReference type="EMBL" id="BKCP01003335">
    <property type="protein sequence ID" value="GER28886.1"/>
    <property type="molecule type" value="Genomic_DNA"/>
</dbReference>
<evidence type="ECO:0000313" key="2">
    <source>
        <dbReference type="EMBL" id="GER28886.1"/>
    </source>
</evidence>
<sequence>MMKPAAVPHHNLPPKNSRNHLDRQVAIRTNPEILNNPYRRSRRRTDKPKRDRNLFTVVHHSIFLLLFLHICKHSQSPGIITFLNPQPPSHLPQHLTDSASAMWPHFAYITRRAFAACWFVSRPTLDMYAWARLPRAKVPRSAHAVSKLTSVKPSGFTTVLLLILSELILL</sequence>
<evidence type="ECO:0000313" key="3">
    <source>
        <dbReference type="Proteomes" id="UP000325081"/>
    </source>
</evidence>
<evidence type="ECO:0000256" key="1">
    <source>
        <dbReference type="SAM" id="MobiDB-lite"/>
    </source>
</evidence>
<dbReference type="AlphaFoldDB" id="A0A5A7P8N1"/>
<accession>A0A5A7P8N1</accession>
<reference evidence="3" key="1">
    <citation type="journal article" date="2019" name="Curr. Biol.">
        <title>Genome Sequence of Striga asiatica Provides Insight into the Evolution of Plant Parasitism.</title>
        <authorList>
            <person name="Yoshida S."/>
            <person name="Kim S."/>
            <person name="Wafula E.K."/>
            <person name="Tanskanen J."/>
            <person name="Kim Y.M."/>
            <person name="Honaas L."/>
            <person name="Yang Z."/>
            <person name="Spallek T."/>
            <person name="Conn C.E."/>
            <person name="Ichihashi Y."/>
            <person name="Cheong K."/>
            <person name="Cui S."/>
            <person name="Der J.P."/>
            <person name="Gundlach H."/>
            <person name="Jiao Y."/>
            <person name="Hori C."/>
            <person name="Ishida J.K."/>
            <person name="Kasahara H."/>
            <person name="Kiba T."/>
            <person name="Kim M.S."/>
            <person name="Koo N."/>
            <person name="Laohavisit A."/>
            <person name="Lee Y.H."/>
            <person name="Lumba S."/>
            <person name="McCourt P."/>
            <person name="Mortimer J.C."/>
            <person name="Mutuku J.M."/>
            <person name="Nomura T."/>
            <person name="Sasaki-Sekimoto Y."/>
            <person name="Seto Y."/>
            <person name="Wang Y."/>
            <person name="Wakatake T."/>
            <person name="Sakakibara H."/>
            <person name="Demura T."/>
            <person name="Yamaguchi S."/>
            <person name="Yoneyama K."/>
            <person name="Manabe R.I."/>
            <person name="Nelson D.C."/>
            <person name="Schulman A.H."/>
            <person name="Timko M.P."/>
            <person name="dePamphilis C.W."/>
            <person name="Choi D."/>
            <person name="Shirasu K."/>
        </authorList>
    </citation>
    <scope>NUCLEOTIDE SEQUENCE [LARGE SCALE GENOMIC DNA]</scope>
    <source>
        <strain evidence="3">cv. UVA1</strain>
    </source>
</reference>
<proteinExistence type="predicted"/>
<comment type="caution">
    <text evidence="2">The sequence shown here is derived from an EMBL/GenBank/DDBJ whole genome shotgun (WGS) entry which is preliminary data.</text>
</comment>
<feature type="region of interest" description="Disordered" evidence="1">
    <location>
        <begin position="1"/>
        <end position="24"/>
    </location>
</feature>
<protein>
    <submittedName>
        <fullName evidence="2">Protein binding</fullName>
    </submittedName>
</protein>
<keyword evidence="3" id="KW-1185">Reference proteome</keyword>
<dbReference type="Proteomes" id="UP000325081">
    <property type="component" value="Unassembled WGS sequence"/>
</dbReference>
<name>A0A5A7P8N1_STRAF</name>
<organism evidence="2 3">
    <name type="scientific">Striga asiatica</name>
    <name type="common">Asiatic witchweed</name>
    <name type="synonym">Buchnera asiatica</name>
    <dbReference type="NCBI Taxonomy" id="4170"/>
    <lineage>
        <taxon>Eukaryota</taxon>
        <taxon>Viridiplantae</taxon>
        <taxon>Streptophyta</taxon>
        <taxon>Embryophyta</taxon>
        <taxon>Tracheophyta</taxon>
        <taxon>Spermatophyta</taxon>
        <taxon>Magnoliopsida</taxon>
        <taxon>eudicotyledons</taxon>
        <taxon>Gunneridae</taxon>
        <taxon>Pentapetalae</taxon>
        <taxon>asterids</taxon>
        <taxon>lamiids</taxon>
        <taxon>Lamiales</taxon>
        <taxon>Orobanchaceae</taxon>
        <taxon>Buchnereae</taxon>
        <taxon>Striga</taxon>
    </lineage>
</organism>
<gene>
    <name evidence="2" type="ORF">STAS_04704</name>
</gene>